<dbReference type="Pfam" id="PF13041">
    <property type="entry name" value="PPR_2"/>
    <property type="match status" value="1"/>
</dbReference>
<accession>A0ABN9UH96</accession>
<dbReference type="Pfam" id="PF01535">
    <property type="entry name" value="PPR"/>
    <property type="match status" value="2"/>
</dbReference>
<dbReference type="PANTHER" id="PTHR47447:SF17">
    <property type="entry name" value="OS12G0638900 PROTEIN"/>
    <property type="match status" value="1"/>
</dbReference>
<feature type="repeat" description="PPR" evidence="2">
    <location>
        <begin position="367"/>
        <end position="401"/>
    </location>
</feature>
<feature type="repeat" description="PPR" evidence="2">
    <location>
        <begin position="402"/>
        <end position="436"/>
    </location>
</feature>
<protein>
    <recommendedName>
        <fullName evidence="6">Pentatricopeptide repeat-containing protein, chloroplastic</fullName>
    </recommendedName>
</protein>
<evidence type="ECO:0008006" key="6">
    <source>
        <dbReference type="Google" id="ProtNLM"/>
    </source>
</evidence>
<feature type="repeat" description="PPR" evidence="2">
    <location>
        <begin position="159"/>
        <end position="193"/>
    </location>
</feature>
<evidence type="ECO:0000313" key="5">
    <source>
        <dbReference type="Proteomes" id="UP001189429"/>
    </source>
</evidence>
<name>A0ABN9UH96_9DINO</name>
<dbReference type="EMBL" id="CAUYUJ010015810">
    <property type="protein sequence ID" value="CAK0858307.1"/>
    <property type="molecule type" value="Genomic_DNA"/>
</dbReference>
<proteinExistence type="predicted"/>
<keyword evidence="1" id="KW-0677">Repeat</keyword>
<dbReference type="PROSITE" id="PS51375">
    <property type="entry name" value="PPR"/>
    <property type="match status" value="3"/>
</dbReference>
<evidence type="ECO:0000256" key="1">
    <source>
        <dbReference type="ARBA" id="ARBA00022737"/>
    </source>
</evidence>
<reference evidence="4" key="1">
    <citation type="submission" date="2023-10" db="EMBL/GenBank/DDBJ databases">
        <authorList>
            <person name="Chen Y."/>
            <person name="Shah S."/>
            <person name="Dougan E. K."/>
            <person name="Thang M."/>
            <person name="Chan C."/>
        </authorList>
    </citation>
    <scope>NUCLEOTIDE SEQUENCE [LARGE SCALE GENOMIC DNA]</scope>
</reference>
<dbReference type="Proteomes" id="UP001189429">
    <property type="component" value="Unassembled WGS sequence"/>
</dbReference>
<comment type="caution">
    <text evidence="4">The sequence shown here is derived from an EMBL/GenBank/DDBJ whole genome shotgun (WGS) entry which is preliminary data.</text>
</comment>
<evidence type="ECO:0000313" key="4">
    <source>
        <dbReference type="EMBL" id="CAK0858307.1"/>
    </source>
</evidence>
<keyword evidence="5" id="KW-1185">Reference proteome</keyword>
<sequence length="450" mass="48685">MHLLLGCKTSFDGLEKVLFHSKWQSRSAAGQNDGTQHCSCSAKECSWVCSPPQATALLLRAYAEKVGNGNTHCRCSARCGRRSWRPTSNILELQLRDQRVRERRAVAGGSGASQGDAGGEAGAQCLSANTGISACGKGEQWQRALALLSEMREAKLELNVFSYSGGISACGKGKQWQRALALLSEMREAKLDPDSAITLGSARARRASSGSEPWRCSARCGRRSWSQTQLQRWDQRVREGRAVAAGSGAAQRDTGGEAGAQRHLSTTALGSARATRACSGSGPWRCSARCGRRSWSPTSSATTLGSAFARRAISGSGLWRCSAKCGRRSWSPTQLQRWDQRVREWRSVAAGSGATQRDAGRETGARPLVSYNAGISACEKGKQWQRALALLSEMWEAKLEPDVFSFGSGISACCKDEQWQRALALLGEMRVAKLEPDVFYITMPVAARAR</sequence>
<feature type="region of interest" description="Disordered" evidence="3">
    <location>
        <begin position="271"/>
        <end position="301"/>
    </location>
</feature>
<dbReference type="Gene3D" id="1.25.40.10">
    <property type="entry name" value="Tetratricopeptide repeat domain"/>
    <property type="match status" value="2"/>
</dbReference>
<gene>
    <name evidence="4" type="ORF">PCOR1329_LOCUS48142</name>
</gene>
<dbReference type="InterPro" id="IPR002885">
    <property type="entry name" value="PPR_rpt"/>
</dbReference>
<dbReference type="PANTHER" id="PTHR47447">
    <property type="entry name" value="OS03G0856100 PROTEIN"/>
    <property type="match status" value="1"/>
</dbReference>
<dbReference type="NCBIfam" id="TIGR00756">
    <property type="entry name" value="PPR"/>
    <property type="match status" value="4"/>
</dbReference>
<evidence type="ECO:0000256" key="3">
    <source>
        <dbReference type="SAM" id="MobiDB-lite"/>
    </source>
</evidence>
<organism evidence="4 5">
    <name type="scientific">Prorocentrum cordatum</name>
    <dbReference type="NCBI Taxonomy" id="2364126"/>
    <lineage>
        <taxon>Eukaryota</taxon>
        <taxon>Sar</taxon>
        <taxon>Alveolata</taxon>
        <taxon>Dinophyceae</taxon>
        <taxon>Prorocentrales</taxon>
        <taxon>Prorocentraceae</taxon>
        <taxon>Prorocentrum</taxon>
    </lineage>
</organism>
<evidence type="ECO:0000256" key="2">
    <source>
        <dbReference type="PROSITE-ProRule" id="PRU00708"/>
    </source>
</evidence>
<dbReference type="InterPro" id="IPR011990">
    <property type="entry name" value="TPR-like_helical_dom_sf"/>
</dbReference>